<dbReference type="PANTHER" id="PTHR42795">
    <property type="entry name" value="ALANINE DEHYDROGENASE"/>
    <property type="match status" value="1"/>
</dbReference>
<evidence type="ECO:0000256" key="1">
    <source>
        <dbReference type="ARBA" id="ARBA00005689"/>
    </source>
</evidence>
<keyword evidence="4" id="KW-0520">NAD</keyword>
<evidence type="ECO:0000259" key="5">
    <source>
        <dbReference type="SMART" id="SM01002"/>
    </source>
</evidence>
<gene>
    <name evidence="7" type="ORF">SAMN05444005_101605</name>
</gene>
<dbReference type="InterPro" id="IPR007886">
    <property type="entry name" value="AlaDH/PNT_N"/>
</dbReference>
<dbReference type="AlphaFoldDB" id="A0A1H8ZBF9"/>
<dbReference type="SUPFAM" id="SSF51735">
    <property type="entry name" value="NAD(P)-binding Rossmann-fold domains"/>
    <property type="match status" value="1"/>
</dbReference>
<dbReference type="InterPro" id="IPR036291">
    <property type="entry name" value="NAD(P)-bd_dom_sf"/>
</dbReference>
<dbReference type="PANTHER" id="PTHR42795:SF1">
    <property type="entry name" value="ALANINE DEHYDROGENASE"/>
    <property type="match status" value="1"/>
</dbReference>
<comment type="similarity">
    <text evidence="1">Belongs to the AlaDH/PNT family.</text>
</comment>
<keyword evidence="8" id="KW-1185">Reference proteome</keyword>
<feature type="domain" description="Alanine dehydrogenase/pyridine nucleotide transhydrogenase N-terminal" evidence="6">
    <location>
        <begin position="31"/>
        <end position="164"/>
    </location>
</feature>
<dbReference type="InterPro" id="IPR008143">
    <property type="entry name" value="Ala_DH/PNT_CS2"/>
</dbReference>
<dbReference type="PROSITE" id="PS00837">
    <property type="entry name" value="ALADH_PNT_2"/>
    <property type="match status" value="1"/>
</dbReference>
<accession>A0A1H8ZBF9</accession>
<organism evidence="7 8">
    <name type="scientific">Flavobacterium urocaniciphilum</name>
    <dbReference type="NCBI Taxonomy" id="1299341"/>
    <lineage>
        <taxon>Bacteria</taxon>
        <taxon>Pseudomonadati</taxon>
        <taxon>Bacteroidota</taxon>
        <taxon>Flavobacteriia</taxon>
        <taxon>Flavobacteriales</taxon>
        <taxon>Flavobacteriaceae</taxon>
        <taxon>Flavobacterium</taxon>
    </lineage>
</organism>
<dbReference type="EC" id="1.4.1.1" evidence="2"/>
<evidence type="ECO:0000313" key="7">
    <source>
        <dbReference type="EMBL" id="SEP61691.1"/>
    </source>
</evidence>
<feature type="domain" description="Alanine dehydrogenase/pyridine nucleotide transhydrogenase NAD(H)-binding" evidence="5">
    <location>
        <begin position="176"/>
        <end position="323"/>
    </location>
</feature>
<sequence>MSIYSPFSAKQLLPQEEKLEIAKHKSQLFIGIPKETSYQERRICLTPDAVSSLVSHGHRVMIESGAGKNSSYSDKDYSDAGAEVTHDTKKVFTCPIILKVEPPTLEEIEMMNIEAILISAIQLKTQKKEYFEAITKKKITSLAFEFIKDSDGSYPAVKSLSEIAGTASVLIAAELMINNNDGKGLLFGNITGVPPTEVVILGAGTVAEYAVRTALSLGANVKVFDNSITKLRRLQNTLNQRIFTSTIHDKALLKAIRRCDVAIGALRGKNRTPIVVTETMVEHMKRGAIIVDVSIDTGGCFETSEITTHENPTFIKNNVIHYCVPNIPSRYSKTASISISNILSPILIQIAEDGGIEAAIRCNKGLKNGIYFYHGILTNKSIADWFNLDHRDINLLVF</sequence>
<dbReference type="Pfam" id="PF05222">
    <property type="entry name" value="AlaDh_PNT_N"/>
    <property type="match status" value="1"/>
</dbReference>
<dbReference type="InterPro" id="IPR007698">
    <property type="entry name" value="AlaDH/PNT_NAD(H)-bd"/>
</dbReference>
<dbReference type="EMBL" id="FOEI01000001">
    <property type="protein sequence ID" value="SEP61691.1"/>
    <property type="molecule type" value="Genomic_DNA"/>
</dbReference>
<evidence type="ECO:0000313" key="8">
    <source>
        <dbReference type="Proteomes" id="UP000198648"/>
    </source>
</evidence>
<evidence type="ECO:0000259" key="6">
    <source>
        <dbReference type="SMART" id="SM01003"/>
    </source>
</evidence>
<name>A0A1H8ZBF9_9FLAO</name>
<dbReference type="OrthoDB" id="9804592at2"/>
<dbReference type="GO" id="GO:0042853">
    <property type="term" value="P:L-alanine catabolic process"/>
    <property type="evidence" value="ECO:0007669"/>
    <property type="project" value="InterPro"/>
</dbReference>
<dbReference type="GO" id="GO:0000286">
    <property type="term" value="F:alanine dehydrogenase activity"/>
    <property type="evidence" value="ECO:0007669"/>
    <property type="project" value="UniProtKB-EC"/>
</dbReference>
<dbReference type="SMART" id="SM01003">
    <property type="entry name" value="AlaDh_PNT_N"/>
    <property type="match status" value="1"/>
</dbReference>
<dbReference type="Proteomes" id="UP000198648">
    <property type="component" value="Unassembled WGS sequence"/>
</dbReference>
<dbReference type="GO" id="GO:0005886">
    <property type="term" value="C:plasma membrane"/>
    <property type="evidence" value="ECO:0007669"/>
    <property type="project" value="TreeGrafter"/>
</dbReference>
<evidence type="ECO:0000256" key="4">
    <source>
        <dbReference type="ARBA" id="ARBA00023027"/>
    </source>
</evidence>
<dbReference type="RefSeq" id="WP_091464927.1">
    <property type="nucleotide sequence ID" value="NZ_FOEI01000001.1"/>
</dbReference>
<dbReference type="CDD" id="cd05305">
    <property type="entry name" value="L-AlaDH"/>
    <property type="match status" value="1"/>
</dbReference>
<reference evidence="7 8" key="1">
    <citation type="submission" date="2016-10" db="EMBL/GenBank/DDBJ databases">
        <authorList>
            <person name="de Groot N.N."/>
        </authorList>
    </citation>
    <scope>NUCLEOTIDE SEQUENCE [LARGE SCALE GENOMIC DNA]</scope>
    <source>
        <strain evidence="7 8">DSM 27078</strain>
    </source>
</reference>
<dbReference type="InterPro" id="IPR008141">
    <property type="entry name" value="Ala_DH"/>
</dbReference>
<evidence type="ECO:0000256" key="3">
    <source>
        <dbReference type="ARBA" id="ARBA00023002"/>
    </source>
</evidence>
<evidence type="ECO:0000256" key="2">
    <source>
        <dbReference type="ARBA" id="ARBA00012897"/>
    </source>
</evidence>
<dbReference type="SMART" id="SM01002">
    <property type="entry name" value="AlaDh_PNT_C"/>
    <property type="match status" value="1"/>
</dbReference>
<dbReference type="Pfam" id="PF01262">
    <property type="entry name" value="AlaDh_PNT_C"/>
    <property type="match status" value="1"/>
</dbReference>
<keyword evidence="3" id="KW-0560">Oxidoreductase</keyword>
<protein>
    <recommendedName>
        <fullName evidence="2">alanine dehydrogenase</fullName>
        <ecNumber evidence="2">1.4.1.1</ecNumber>
    </recommendedName>
</protein>
<dbReference type="STRING" id="1299341.SAMN05444005_101605"/>
<proteinExistence type="inferred from homology"/>
<dbReference type="Gene3D" id="3.40.50.720">
    <property type="entry name" value="NAD(P)-binding Rossmann-like Domain"/>
    <property type="match status" value="2"/>
</dbReference>
<dbReference type="SUPFAM" id="SSF52283">
    <property type="entry name" value="Formate/glycerate dehydrogenase catalytic domain-like"/>
    <property type="match status" value="1"/>
</dbReference>